<dbReference type="InterPro" id="IPR003325">
    <property type="entry name" value="TerD"/>
</dbReference>
<name>A0ABN2I6V1_9ACTN</name>
<proteinExistence type="predicted"/>
<feature type="compositionally biased region" description="Pro residues" evidence="1">
    <location>
        <begin position="72"/>
        <end position="137"/>
    </location>
</feature>
<reference evidence="2 3" key="1">
    <citation type="journal article" date="2019" name="Int. J. Syst. Evol. Microbiol.">
        <title>The Global Catalogue of Microorganisms (GCM) 10K type strain sequencing project: providing services to taxonomists for standard genome sequencing and annotation.</title>
        <authorList>
            <consortium name="The Broad Institute Genomics Platform"/>
            <consortium name="The Broad Institute Genome Sequencing Center for Infectious Disease"/>
            <person name="Wu L."/>
            <person name="Ma J."/>
        </authorList>
    </citation>
    <scope>NUCLEOTIDE SEQUENCE [LARGE SCALE GENOMIC DNA]</scope>
    <source>
        <strain evidence="2 3">JCM 14718</strain>
    </source>
</reference>
<gene>
    <name evidence="2" type="ORF">GCM10009765_56320</name>
</gene>
<organism evidence="2 3">
    <name type="scientific">Fodinicola feengrottensis</name>
    <dbReference type="NCBI Taxonomy" id="435914"/>
    <lineage>
        <taxon>Bacteria</taxon>
        <taxon>Bacillati</taxon>
        <taxon>Actinomycetota</taxon>
        <taxon>Actinomycetes</taxon>
        <taxon>Mycobacteriales</taxon>
        <taxon>Fodinicola</taxon>
    </lineage>
</organism>
<evidence type="ECO:0000313" key="2">
    <source>
        <dbReference type="EMBL" id="GAA1699612.1"/>
    </source>
</evidence>
<dbReference type="CDD" id="cd06974">
    <property type="entry name" value="TerD_like"/>
    <property type="match status" value="1"/>
</dbReference>
<sequence>MPIDYNRPPKRPQGGQPPAAPPPATPPPAAAPPPQAPPPQAPPPQAPPPQAPPPQAPPAAPPTAPPVGGQPSYPPPSPPPAYPPPTPPGYPPQGGYPPQPPPAYPPQPPPGQQYPPQPPPAYPPQPPQGQQYPPQPPQGQQYPPAGQQQYPPQGAPQNQPPAAQPQAQPGVNLSKVTLTKQAPAVSLTKQGSSGGMIRVNLNWAQRQGGGFFKRLSGGGDIDLDLGCMFEFTDGDKGVVQALGNAFEAIPLSGGAPLIRLDGDDRSGSSQGGENMFIDLSRANLIRRILIFAYIYEGTPNWAAANGVATIFPQSGPQIEVRLDEHDPRAPMCAIALLTNQNGEIVINREVRYVRGAQRILDQTYGWGLNWTPGRK</sequence>
<feature type="compositionally biased region" description="Low complexity" evidence="1">
    <location>
        <begin position="138"/>
        <end position="157"/>
    </location>
</feature>
<feature type="region of interest" description="Disordered" evidence="1">
    <location>
        <begin position="1"/>
        <end position="168"/>
    </location>
</feature>
<protein>
    <recommendedName>
        <fullName evidence="4">Tellurite resistance protein TerA</fullName>
    </recommendedName>
</protein>
<dbReference type="Proteomes" id="UP001500618">
    <property type="component" value="Unassembled WGS sequence"/>
</dbReference>
<evidence type="ECO:0000313" key="3">
    <source>
        <dbReference type="Proteomes" id="UP001500618"/>
    </source>
</evidence>
<evidence type="ECO:0000256" key="1">
    <source>
        <dbReference type="SAM" id="MobiDB-lite"/>
    </source>
</evidence>
<evidence type="ECO:0008006" key="4">
    <source>
        <dbReference type="Google" id="ProtNLM"/>
    </source>
</evidence>
<accession>A0ABN2I6V1</accession>
<keyword evidence="3" id="KW-1185">Reference proteome</keyword>
<feature type="compositionally biased region" description="Pro residues" evidence="1">
    <location>
        <begin position="18"/>
        <end position="65"/>
    </location>
</feature>
<dbReference type="Gene3D" id="2.60.60.30">
    <property type="entry name" value="sav2460 like domains"/>
    <property type="match status" value="1"/>
</dbReference>
<dbReference type="EMBL" id="BAAANY010000022">
    <property type="protein sequence ID" value="GAA1699612.1"/>
    <property type="molecule type" value="Genomic_DNA"/>
</dbReference>
<comment type="caution">
    <text evidence="2">The sequence shown here is derived from an EMBL/GenBank/DDBJ whole genome shotgun (WGS) entry which is preliminary data.</text>
</comment>